<feature type="signal peptide" evidence="5">
    <location>
        <begin position="1"/>
        <end position="18"/>
    </location>
</feature>
<name>A0A8I6RHN3_CIMLE</name>
<reference evidence="8" key="1">
    <citation type="submission" date="2022-01" db="UniProtKB">
        <authorList>
            <consortium name="EnsemblMetazoa"/>
        </authorList>
    </citation>
    <scope>IDENTIFICATION</scope>
</reference>
<dbReference type="Pfam" id="PF08742">
    <property type="entry name" value="C8"/>
    <property type="match status" value="1"/>
</dbReference>
<dbReference type="KEGG" id="clec:106664380"/>
<dbReference type="SMART" id="SM00214">
    <property type="entry name" value="VWC"/>
    <property type="match status" value="5"/>
</dbReference>
<dbReference type="PROSITE" id="PS50184">
    <property type="entry name" value="VWFC_2"/>
    <property type="match status" value="3"/>
</dbReference>
<keyword evidence="4" id="KW-0677">Repeat</keyword>
<dbReference type="GO" id="GO:0036122">
    <property type="term" value="F:BMP binding"/>
    <property type="evidence" value="ECO:0007669"/>
    <property type="project" value="TreeGrafter"/>
</dbReference>
<dbReference type="Pfam" id="PF00093">
    <property type="entry name" value="VWC"/>
    <property type="match status" value="3"/>
</dbReference>
<dbReference type="SUPFAM" id="SSF57603">
    <property type="entry name" value="FnI-like domain"/>
    <property type="match status" value="5"/>
</dbReference>
<evidence type="ECO:0000256" key="2">
    <source>
        <dbReference type="ARBA" id="ARBA00022525"/>
    </source>
</evidence>
<evidence type="ECO:0000313" key="9">
    <source>
        <dbReference type="Proteomes" id="UP000494040"/>
    </source>
</evidence>
<evidence type="ECO:0000259" key="6">
    <source>
        <dbReference type="PROSITE" id="PS50184"/>
    </source>
</evidence>
<dbReference type="InterPro" id="IPR052424">
    <property type="entry name" value="Kielin_Chordin-BMP_Reg"/>
</dbReference>
<dbReference type="CTD" id="45280"/>
<dbReference type="PROSITE" id="PS01208">
    <property type="entry name" value="VWFC_1"/>
    <property type="match status" value="2"/>
</dbReference>
<dbReference type="OrthoDB" id="6019304at2759"/>
<feature type="domain" description="VWFC" evidence="6">
    <location>
        <begin position="282"/>
        <end position="344"/>
    </location>
</feature>
<dbReference type="RefSeq" id="XP_014245545.1">
    <property type="nucleotide sequence ID" value="XM_014390059.2"/>
</dbReference>
<keyword evidence="3 5" id="KW-0732">Signal</keyword>
<proteinExistence type="predicted"/>
<evidence type="ECO:0000256" key="4">
    <source>
        <dbReference type="ARBA" id="ARBA00022737"/>
    </source>
</evidence>
<organism evidence="8 9">
    <name type="scientific">Cimex lectularius</name>
    <name type="common">Bed bug</name>
    <name type="synonym">Acanthia lectularia</name>
    <dbReference type="NCBI Taxonomy" id="79782"/>
    <lineage>
        <taxon>Eukaryota</taxon>
        <taxon>Metazoa</taxon>
        <taxon>Ecdysozoa</taxon>
        <taxon>Arthropoda</taxon>
        <taxon>Hexapoda</taxon>
        <taxon>Insecta</taxon>
        <taxon>Pterygota</taxon>
        <taxon>Neoptera</taxon>
        <taxon>Paraneoptera</taxon>
        <taxon>Hemiptera</taxon>
        <taxon>Heteroptera</taxon>
        <taxon>Panheteroptera</taxon>
        <taxon>Cimicomorpha</taxon>
        <taxon>Cimicidae</taxon>
        <taxon>Cimex</taxon>
    </lineage>
</organism>
<evidence type="ECO:0000259" key="7">
    <source>
        <dbReference type="PROSITE" id="PS51233"/>
    </source>
</evidence>
<dbReference type="Pfam" id="PF00094">
    <property type="entry name" value="VWD"/>
    <property type="match status" value="1"/>
</dbReference>
<dbReference type="EnsemblMetazoa" id="XM_014390059.2">
    <property type="protein sequence ID" value="XP_014245545.1"/>
    <property type="gene ID" value="LOC106664380"/>
</dbReference>
<dbReference type="GO" id="GO:0005576">
    <property type="term" value="C:extracellular region"/>
    <property type="evidence" value="ECO:0007669"/>
    <property type="project" value="UniProtKB-SubCell"/>
</dbReference>
<feature type="domain" description="VWFC" evidence="6">
    <location>
        <begin position="216"/>
        <end position="275"/>
    </location>
</feature>
<dbReference type="PANTHER" id="PTHR46698">
    <property type="entry name" value="CROSSVEINLESS 2"/>
    <property type="match status" value="1"/>
</dbReference>
<evidence type="ECO:0000256" key="3">
    <source>
        <dbReference type="ARBA" id="ARBA00022729"/>
    </source>
</evidence>
<dbReference type="GO" id="GO:0030513">
    <property type="term" value="P:positive regulation of BMP signaling pathway"/>
    <property type="evidence" value="ECO:0007669"/>
    <property type="project" value="TreeGrafter"/>
</dbReference>
<keyword evidence="9" id="KW-1185">Reference proteome</keyword>
<dbReference type="SMART" id="SM00832">
    <property type="entry name" value="C8"/>
    <property type="match status" value="1"/>
</dbReference>
<feature type="domain" description="VWFD" evidence="7">
    <location>
        <begin position="348"/>
        <end position="523"/>
    </location>
</feature>
<dbReference type="PANTHER" id="PTHR46698:SF4">
    <property type="entry name" value="CROSSVEINLESS 2"/>
    <property type="match status" value="1"/>
</dbReference>
<feature type="domain" description="VWFC" evidence="6">
    <location>
        <begin position="143"/>
        <end position="205"/>
    </location>
</feature>
<dbReference type="InterPro" id="IPR001846">
    <property type="entry name" value="VWF_type-D"/>
</dbReference>
<dbReference type="PROSITE" id="PS51233">
    <property type="entry name" value="VWFD"/>
    <property type="match status" value="1"/>
</dbReference>
<dbReference type="OMA" id="WHFANSW"/>
<dbReference type="InterPro" id="IPR001007">
    <property type="entry name" value="VWF_dom"/>
</dbReference>
<dbReference type="InterPro" id="IPR014853">
    <property type="entry name" value="VWF/SSPO/ZAN-like_Cys-rich_dom"/>
</dbReference>
<keyword evidence="2" id="KW-0964">Secreted</keyword>
<dbReference type="Gene3D" id="6.20.200.20">
    <property type="match status" value="5"/>
</dbReference>
<evidence type="ECO:0000256" key="5">
    <source>
        <dbReference type="SAM" id="SignalP"/>
    </source>
</evidence>
<feature type="chain" id="PRO_5035151801" description="BMP-binding endothelial regulator protein" evidence="5">
    <location>
        <begin position="19"/>
        <end position="618"/>
    </location>
</feature>
<dbReference type="AlphaFoldDB" id="A0A8I6RHN3"/>
<dbReference type="SMART" id="SM00216">
    <property type="entry name" value="VWD"/>
    <property type="match status" value="1"/>
</dbReference>
<dbReference type="SMART" id="SM00215">
    <property type="entry name" value="VWC_out"/>
    <property type="match status" value="3"/>
</dbReference>
<accession>A0A8I6RHN3</accession>
<comment type="subcellular location">
    <subcellularLocation>
        <location evidence="1">Secreted</location>
    </subcellularLocation>
</comment>
<evidence type="ECO:0000313" key="8">
    <source>
        <dbReference type="EnsemblMetazoa" id="XP_014245545.1"/>
    </source>
</evidence>
<evidence type="ECO:0000256" key="1">
    <source>
        <dbReference type="ARBA" id="ARBA00004613"/>
    </source>
</evidence>
<sequence length="618" mass="68096">MKSFPWLGVLTWVSLASANNIIGSREACSNEGELVNVESIKDIRCFTCMCKNGFVECQKEQCPSQEGCHMLLEIPKNGCCGKCKGCIYKGVEYDSGVEWRDPDNPCKVFTCRGGVVTDTIEQCFTPCNDPFPPLPGQCCPTCSGCRVNGQTVVPGRTVRSMEDPCLKCHCSNGKVSCAKKACPVVHCSPSSVLPPGPGECCPSCQGSRKLMLPPQGKCILGTGLHEAGRSFMPDHCTICECVNGTSVCSRPSCPVLDCPLEKQELKPNSCCPHCSPKSELSNTCKVGDLTYEDGETWQVDLCKSCVCKEGSVRCAAEMCPQQNKACPPNQNLVHLEGQCCPKCVESDGVCTVFGDPHYKTFDGKFYSFQGSCKYLLAADRVNNTFSIRVTNDARNTKTSSWTKTVSIKVDGIKINLGEKRRVKINGKRVFISKYGTTRNGIHLSEADDSVLVETQQTGLKVLWDGNSFLEVSVPAKYKGKLEGLCGNFNSKPGDDMTSRWGEPIVDPDKFGNSWRVGGRRACSRGTTLVPKQQGCFSKTGYQRRQKERLCKILRSRVFAPCHKYLNYVMYYKSCLVDMCECPSNMCYCESFTAYAHECARLGATLHDWKKETSCQARH</sequence>
<evidence type="ECO:0008006" key="10">
    <source>
        <dbReference type="Google" id="ProtNLM"/>
    </source>
</evidence>
<dbReference type="GeneID" id="106664380"/>
<dbReference type="Proteomes" id="UP000494040">
    <property type="component" value="Unassembled WGS sequence"/>
</dbReference>
<protein>
    <recommendedName>
        <fullName evidence="10">BMP-binding endothelial regulator protein</fullName>
    </recommendedName>
</protein>